<proteinExistence type="predicted"/>
<evidence type="ECO:0000256" key="1">
    <source>
        <dbReference type="ARBA" id="ARBA00023065"/>
    </source>
</evidence>
<dbReference type="GO" id="GO:0006874">
    <property type="term" value="P:intracellular calcium ion homeostasis"/>
    <property type="evidence" value="ECO:0007669"/>
    <property type="project" value="TreeGrafter"/>
</dbReference>
<dbReference type="OrthoDB" id="1699231at2759"/>
<keyword evidence="1" id="KW-0813">Transport</keyword>
<reference evidence="4 5" key="1">
    <citation type="journal article" date="2013" name="Curr. Biol.">
        <title>The Genome of the Foraminiferan Reticulomyxa filosa.</title>
        <authorList>
            <person name="Glockner G."/>
            <person name="Hulsmann N."/>
            <person name="Schleicher M."/>
            <person name="Noegel A.A."/>
            <person name="Eichinger L."/>
            <person name="Gallinger C."/>
            <person name="Pawlowski J."/>
            <person name="Sierra R."/>
            <person name="Euteneuer U."/>
            <person name="Pillet L."/>
            <person name="Moustafa A."/>
            <person name="Platzer M."/>
            <person name="Groth M."/>
            <person name="Szafranski K."/>
            <person name="Schliwa M."/>
        </authorList>
    </citation>
    <scope>NUCLEOTIDE SEQUENCE [LARGE SCALE GENOMIC DNA]</scope>
</reference>
<sequence>MAGCGAFLFFNSMRQPQEHSHKLLQWLAYAPPWSGLLVMLVGCYWIMWVYTRKNDGYNMGRVGIDIPFLLAKFEKKKRKKSKFKSLKKAFNPQKHTETGCYTLETKNGDKKRKWYLMEHQGHQRQSSGKNLEAPTLAPSSYKPTETTRAQNAAIAIGLKKFKSGKLRTTSGKEDQLLPSVQEDEMSESKQSKYCNWRNDLKSVRNLVFGSYVNLLLLVVPFGFISHYLDWNSTVVFFLNFFAMMPLASILGDSTLRDFSFVCLLKKTIESVWQNTYEQFICVYNWCNAKSSFFNYLGETVGGLLNATFGNAVEVKKKKKGEYVKKKKNGLK</sequence>
<feature type="transmembrane region" description="Helical" evidence="3">
    <location>
        <begin position="30"/>
        <end position="51"/>
    </location>
</feature>
<keyword evidence="3" id="KW-0472">Membrane</keyword>
<dbReference type="PANTHER" id="PTHR31503">
    <property type="entry name" value="VACUOLAR CALCIUM ION TRANSPORTER"/>
    <property type="match status" value="1"/>
</dbReference>
<evidence type="ECO:0000256" key="3">
    <source>
        <dbReference type="SAM" id="Phobius"/>
    </source>
</evidence>
<dbReference type="Proteomes" id="UP000023152">
    <property type="component" value="Unassembled WGS sequence"/>
</dbReference>
<dbReference type="GO" id="GO:0016020">
    <property type="term" value="C:membrane"/>
    <property type="evidence" value="ECO:0007669"/>
    <property type="project" value="InterPro"/>
</dbReference>
<gene>
    <name evidence="4" type="ORF">RFI_09177</name>
</gene>
<dbReference type="AlphaFoldDB" id="X6NNW4"/>
<feature type="transmembrane region" description="Helical" evidence="3">
    <location>
        <begin position="206"/>
        <end position="228"/>
    </location>
</feature>
<keyword evidence="3" id="KW-1133">Transmembrane helix</keyword>
<keyword evidence="1" id="KW-0406">Ion transport</keyword>
<name>X6NNW4_RETFI</name>
<evidence type="ECO:0000256" key="2">
    <source>
        <dbReference type="SAM" id="MobiDB-lite"/>
    </source>
</evidence>
<dbReference type="InterPro" id="IPR004713">
    <property type="entry name" value="CaH_exchang"/>
</dbReference>
<feature type="region of interest" description="Disordered" evidence="2">
    <location>
        <begin position="122"/>
        <end position="143"/>
    </location>
</feature>
<accession>X6NNW4</accession>
<feature type="transmembrane region" description="Helical" evidence="3">
    <location>
        <begin position="234"/>
        <end position="251"/>
    </location>
</feature>
<dbReference type="GO" id="GO:0015369">
    <property type="term" value="F:calcium:proton antiporter activity"/>
    <property type="evidence" value="ECO:0007669"/>
    <property type="project" value="TreeGrafter"/>
</dbReference>
<keyword evidence="5" id="KW-1185">Reference proteome</keyword>
<evidence type="ECO:0000313" key="5">
    <source>
        <dbReference type="Proteomes" id="UP000023152"/>
    </source>
</evidence>
<protein>
    <submittedName>
        <fullName evidence="4">Uncharacterized protein</fullName>
    </submittedName>
</protein>
<organism evidence="4 5">
    <name type="scientific">Reticulomyxa filosa</name>
    <dbReference type="NCBI Taxonomy" id="46433"/>
    <lineage>
        <taxon>Eukaryota</taxon>
        <taxon>Sar</taxon>
        <taxon>Rhizaria</taxon>
        <taxon>Retaria</taxon>
        <taxon>Foraminifera</taxon>
        <taxon>Monothalamids</taxon>
        <taxon>Reticulomyxidae</taxon>
        <taxon>Reticulomyxa</taxon>
    </lineage>
</organism>
<comment type="caution">
    <text evidence="4">The sequence shown here is derived from an EMBL/GenBank/DDBJ whole genome shotgun (WGS) entry which is preliminary data.</text>
</comment>
<evidence type="ECO:0000313" key="4">
    <source>
        <dbReference type="EMBL" id="ETO27955.1"/>
    </source>
</evidence>
<keyword evidence="3" id="KW-0812">Transmembrane</keyword>
<dbReference type="EMBL" id="ASPP01006947">
    <property type="protein sequence ID" value="ETO27955.1"/>
    <property type="molecule type" value="Genomic_DNA"/>
</dbReference>
<dbReference type="PANTHER" id="PTHR31503:SF22">
    <property type="entry name" value="VACUOLAR CALCIUM ION TRANSPORTER"/>
    <property type="match status" value="1"/>
</dbReference>